<dbReference type="EC" id="1.8.4.11" evidence="4"/>
<dbReference type="PANTHER" id="PTHR43774:SF1">
    <property type="entry name" value="PEPTIDE METHIONINE SULFOXIDE REDUCTASE MSRA 2"/>
    <property type="match status" value="1"/>
</dbReference>
<evidence type="ECO:0000259" key="5">
    <source>
        <dbReference type="Pfam" id="PF01625"/>
    </source>
</evidence>
<feature type="active site" evidence="4">
    <location>
        <position position="20"/>
    </location>
</feature>
<dbReference type="NCBIfam" id="TIGR00401">
    <property type="entry name" value="msrA"/>
    <property type="match status" value="1"/>
</dbReference>
<dbReference type="PANTHER" id="PTHR43774">
    <property type="entry name" value="PEPTIDE METHIONINE SULFOXIDE REDUCTASE"/>
    <property type="match status" value="1"/>
</dbReference>
<dbReference type="HAMAP" id="MF_01401">
    <property type="entry name" value="MsrA"/>
    <property type="match status" value="1"/>
</dbReference>
<dbReference type="SUPFAM" id="SSF55068">
    <property type="entry name" value="Peptide methionine sulfoxide reductase"/>
    <property type="match status" value="1"/>
</dbReference>
<dbReference type="Pfam" id="PF01625">
    <property type="entry name" value="PMSR"/>
    <property type="match status" value="1"/>
</dbReference>
<dbReference type="EMBL" id="JACEZS010000013">
    <property type="protein sequence ID" value="MBA5606904.1"/>
    <property type="molecule type" value="Genomic_DNA"/>
</dbReference>
<dbReference type="RefSeq" id="WP_182219128.1">
    <property type="nucleotide sequence ID" value="NZ_JACEZS010000013.1"/>
</dbReference>
<evidence type="ECO:0000256" key="1">
    <source>
        <dbReference type="ARBA" id="ARBA00023002"/>
    </source>
</evidence>
<comment type="function">
    <text evidence="4">Has an important function as a repair enzyme for proteins that have been inactivated by oxidation. Catalyzes the reversible oxidation-reduction of methionine sulfoxide in proteins to methionine.</text>
</comment>
<gene>
    <name evidence="4 6" type="primary">msrA</name>
    <name evidence="6" type="ORF">H3H36_16225</name>
</gene>
<dbReference type="GO" id="GO:0008113">
    <property type="term" value="F:peptide-methionine (S)-S-oxide reductase activity"/>
    <property type="evidence" value="ECO:0007669"/>
    <property type="project" value="UniProtKB-UniRule"/>
</dbReference>
<organism evidence="6 7">
    <name type="scientific">Rugamonas fusca</name>
    <dbReference type="NCBI Taxonomy" id="2758568"/>
    <lineage>
        <taxon>Bacteria</taxon>
        <taxon>Pseudomonadati</taxon>
        <taxon>Pseudomonadota</taxon>
        <taxon>Betaproteobacteria</taxon>
        <taxon>Burkholderiales</taxon>
        <taxon>Oxalobacteraceae</taxon>
        <taxon>Telluria group</taxon>
        <taxon>Rugamonas</taxon>
    </lineage>
</organism>
<comment type="caution">
    <text evidence="6">The sequence shown here is derived from an EMBL/GenBank/DDBJ whole genome shotgun (WGS) entry which is preliminary data.</text>
</comment>
<evidence type="ECO:0000256" key="3">
    <source>
        <dbReference type="ARBA" id="ARBA00048782"/>
    </source>
</evidence>
<proteinExistence type="inferred from homology"/>
<protein>
    <recommendedName>
        <fullName evidence="4">Peptide methionine sulfoxide reductase MsrA</fullName>
        <shortName evidence="4">Protein-methionine-S-oxide reductase</shortName>
        <ecNumber evidence="4">1.8.4.11</ecNumber>
    </recommendedName>
    <alternativeName>
        <fullName evidence="4">Peptide-methionine (S)-S-oxide reductase</fullName>
        <shortName evidence="4">Peptide Met(O) reductase</shortName>
    </alternativeName>
</protein>
<evidence type="ECO:0000313" key="7">
    <source>
        <dbReference type="Proteomes" id="UP000566711"/>
    </source>
</evidence>
<comment type="catalytic activity">
    <reaction evidence="2 4">
        <text>L-methionyl-[protein] + [thioredoxin]-disulfide + H2O = L-methionyl-(S)-S-oxide-[protein] + [thioredoxin]-dithiol</text>
        <dbReference type="Rhea" id="RHEA:14217"/>
        <dbReference type="Rhea" id="RHEA-COMP:10698"/>
        <dbReference type="Rhea" id="RHEA-COMP:10700"/>
        <dbReference type="Rhea" id="RHEA-COMP:12313"/>
        <dbReference type="Rhea" id="RHEA-COMP:12315"/>
        <dbReference type="ChEBI" id="CHEBI:15377"/>
        <dbReference type="ChEBI" id="CHEBI:16044"/>
        <dbReference type="ChEBI" id="CHEBI:29950"/>
        <dbReference type="ChEBI" id="CHEBI:44120"/>
        <dbReference type="ChEBI" id="CHEBI:50058"/>
        <dbReference type="EC" id="1.8.4.11"/>
    </reaction>
</comment>
<dbReference type="Gene3D" id="3.30.1060.10">
    <property type="entry name" value="Peptide methionine sulphoxide reductase MsrA"/>
    <property type="match status" value="1"/>
</dbReference>
<keyword evidence="1 4" id="KW-0560">Oxidoreductase</keyword>
<accession>A0A7W2I7X1</accession>
<comment type="catalytic activity">
    <reaction evidence="3 4">
        <text>[thioredoxin]-disulfide + L-methionine + H2O = L-methionine (S)-S-oxide + [thioredoxin]-dithiol</text>
        <dbReference type="Rhea" id="RHEA:19993"/>
        <dbReference type="Rhea" id="RHEA-COMP:10698"/>
        <dbReference type="Rhea" id="RHEA-COMP:10700"/>
        <dbReference type="ChEBI" id="CHEBI:15377"/>
        <dbReference type="ChEBI" id="CHEBI:29950"/>
        <dbReference type="ChEBI" id="CHEBI:50058"/>
        <dbReference type="ChEBI" id="CHEBI:57844"/>
        <dbReference type="ChEBI" id="CHEBI:58772"/>
        <dbReference type="EC" id="1.8.4.11"/>
    </reaction>
</comment>
<name>A0A7W2I7X1_9BURK</name>
<dbReference type="Proteomes" id="UP000566711">
    <property type="component" value="Unassembled WGS sequence"/>
</dbReference>
<keyword evidence="7" id="KW-1185">Reference proteome</keyword>
<evidence type="ECO:0000313" key="6">
    <source>
        <dbReference type="EMBL" id="MBA5606904.1"/>
    </source>
</evidence>
<sequence length="183" mass="20295">MTSNTGAAAATETAVLGGGCFWCLEAVFQEVDGVLHVESGYTGGAQPDPTYEQVCSGTTGHAEVVKLEFDPAVIGYRELLEIFFTIHDPTTLNRQGNDVGTQYRSVIYHQSPEQEATARQVIAAMAHVWDAPIVTELSPAQPYYKAEDYHQDYFRQHPLQGYCAFVVAPKVAKFRKTYGERRK</sequence>
<dbReference type="InterPro" id="IPR002569">
    <property type="entry name" value="Met_Sox_Rdtase_MsrA_dom"/>
</dbReference>
<comment type="similarity">
    <text evidence="4">Belongs to the MsrA Met sulfoxide reductase family.</text>
</comment>
<dbReference type="AlphaFoldDB" id="A0A7W2I7X1"/>
<reference evidence="6 7" key="1">
    <citation type="submission" date="2020-07" db="EMBL/GenBank/DDBJ databases">
        <title>Novel species isolated from subtropical streams in China.</title>
        <authorList>
            <person name="Lu H."/>
        </authorList>
    </citation>
    <scope>NUCLEOTIDE SEQUENCE [LARGE SCALE GENOMIC DNA]</scope>
    <source>
        <strain evidence="6 7">FT3S</strain>
    </source>
</reference>
<evidence type="ECO:0000256" key="4">
    <source>
        <dbReference type="HAMAP-Rule" id="MF_01401"/>
    </source>
</evidence>
<dbReference type="InterPro" id="IPR036509">
    <property type="entry name" value="Met_Sox_Rdtase_MsrA_sf"/>
</dbReference>
<evidence type="ECO:0000256" key="2">
    <source>
        <dbReference type="ARBA" id="ARBA00047806"/>
    </source>
</evidence>
<feature type="domain" description="Peptide methionine sulphoxide reductase MsrA" evidence="5">
    <location>
        <begin position="13"/>
        <end position="163"/>
    </location>
</feature>